<dbReference type="InterPro" id="IPR029032">
    <property type="entry name" value="AhpD-like"/>
</dbReference>
<dbReference type="PANTHER" id="PTHR34846">
    <property type="entry name" value="4-CARBOXYMUCONOLACTONE DECARBOXYLASE FAMILY PROTEIN (AFU_ORTHOLOGUE AFUA_6G11590)"/>
    <property type="match status" value="1"/>
</dbReference>
<dbReference type="RefSeq" id="WP_346246864.1">
    <property type="nucleotide sequence ID" value="NZ_JBDIZK010000006.1"/>
</dbReference>
<proteinExistence type="predicted"/>
<name>A0ABV0B9M6_9SPHN</name>
<evidence type="ECO:0000313" key="3">
    <source>
        <dbReference type="Proteomes" id="UP001427805"/>
    </source>
</evidence>
<dbReference type="PANTHER" id="PTHR34846:SF10">
    <property type="entry name" value="CYTOPLASMIC PROTEIN"/>
    <property type="match status" value="1"/>
</dbReference>
<dbReference type="Gene3D" id="1.20.1290.10">
    <property type="entry name" value="AhpD-like"/>
    <property type="match status" value="1"/>
</dbReference>
<dbReference type="Pfam" id="PF02627">
    <property type="entry name" value="CMD"/>
    <property type="match status" value="1"/>
</dbReference>
<dbReference type="NCBIfam" id="TIGR00778">
    <property type="entry name" value="ahpD_dom"/>
    <property type="match status" value="1"/>
</dbReference>
<organism evidence="2 3">
    <name type="scientific">Sphingomonas rustica</name>
    <dbReference type="NCBI Taxonomy" id="3103142"/>
    <lineage>
        <taxon>Bacteria</taxon>
        <taxon>Pseudomonadati</taxon>
        <taxon>Pseudomonadota</taxon>
        <taxon>Alphaproteobacteria</taxon>
        <taxon>Sphingomonadales</taxon>
        <taxon>Sphingomonadaceae</taxon>
        <taxon>Sphingomonas</taxon>
    </lineage>
</organism>
<protein>
    <submittedName>
        <fullName evidence="2">Carboxymuconolactone decarboxylase family protein</fullName>
    </submittedName>
</protein>
<dbReference type="Proteomes" id="UP001427805">
    <property type="component" value="Unassembled WGS sequence"/>
</dbReference>
<sequence length="155" mass="17168">MTERMNPYLTQPQLTQPLIDFAMTAARHSGIETPLQELVKIRASQLNHCAICLHMHALDARKAGESEMRIFMLDAWRESPLYTARERAALAWTEALTRLTPQGVADEDYAMVEAEFSEAERVSLTLMIGAINAFNRIGAGFRLSHPGSAPARAAA</sequence>
<accession>A0ABV0B9M6</accession>
<dbReference type="EMBL" id="JBDIZK010000006">
    <property type="protein sequence ID" value="MEN3747855.1"/>
    <property type="molecule type" value="Genomic_DNA"/>
</dbReference>
<reference evidence="2 3" key="1">
    <citation type="submission" date="2024-05" db="EMBL/GenBank/DDBJ databases">
        <title>Sphingomonas sp. HF-S3 16S ribosomal RNA gene Genome sequencing and assembly.</title>
        <authorList>
            <person name="Lee H."/>
        </authorList>
    </citation>
    <scope>NUCLEOTIDE SEQUENCE [LARGE SCALE GENOMIC DNA]</scope>
    <source>
        <strain evidence="2 3">HF-S3</strain>
    </source>
</reference>
<gene>
    <name evidence="2" type="ORF">TPR58_11810</name>
</gene>
<dbReference type="InterPro" id="IPR004675">
    <property type="entry name" value="AhpD_core"/>
</dbReference>
<evidence type="ECO:0000259" key="1">
    <source>
        <dbReference type="Pfam" id="PF02627"/>
    </source>
</evidence>
<dbReference type="SUPFAM" id="SSF69118">
    <property type="entry name" value="AhpD-like"/>
    <property type="match status" value="1"/>
</dbReference>
<dbReference type="InterPro" id="IPR003779">
    <property type="entry name" value="CMD-like"/>
</dbReference>
<keyword evidence="3" id="KW-1185">Reference proteome</keyword>
<feature type="domain" description="Carboxymuconolactone decarboxylase-like" evidence="1">
    <location>
        <begin position="12"/>
        <end position="95"/>
    </location>
</feature>
<evidence type="ECO:0000313" key="2">
    <source>
        <dbReference type="EMBL" id="MEN3747855.1"/>
    </source>
</evidence>
<comment type="caution">
    <text evidence="2">The sequence shown here is derived from an EMBL/GenBank/DDBJ whole genome shotgun (WGS) entry which is preliminary data.</text>
</comment>